<dbReference type="InterPro" id="IPR015211">
    <property type="entry name" value="Peptidase_M1_C"/>
</dbReference>
<dbReference type="InterPro" id="IPR001930">
    <property type="entry name" value="Peptidase_M1"/>
</dbReference>
<dbReference type="InterPro" id="IPR027268">
    <property type="entry name" value="Peptidase_M4/M1_CTD_sf"/>
</dbReference>
<comment type="similarity">
    <text evidence="5">Belongs to the peptidase M1 family.</text>
</comment>
<keyword evidence="9 16" id="KW-0479">Metal-binding</keyword>
<feature type="binding site" evidence="16">
    <location>
        <position position="143"/>
    </location>
    <ligand>
        <name>Zn(2+)</name>
        <dbReference type="ChEBI" id="CHEBI:29105"/>
        <note>catalytic</note>
    </ligand>
</feature>
<dbReference type="GO" id="GO:0005829">
    <property type="term" value="C:cytosol"/>
    <property type="evidence" value="ECO:0007669"/>
    <property type="project" value="TreeGrafter"/>
</dbReference>
<protein>
    <recommendedName>
        <fullName evidence="6">soluble epoxide hydrolase</fullName>
        <ecNumber evidence="6">3.3.2.10</ecNumber>
    </recommendedName>
    <alternativeName>
        <fullName evidence="14">Epoxide hydrolase</fullName>
    </alternativeName>
</protein>
<comment type="cofactor">
    <cofactor evidence="16">
        <name>Zn(2+)</name>
        <dbReference type="ChEBI" id="CHEBI:29105"/>
    </cofactor>
    <text evidence="16">Binds 1 zinc ion per subunit.</text>
</comment>
<evidence type="ECO:0000256" key="4">
    <source>
        <dbReference type="ARBA" id="ARBA00004496"/>
    </source>
</evidence>
<dbReference type="Gene3D" id="1.25.40.320">
    <property type="entry name" value="Peptidase M1, leukotriene A4 hydrolase/aminopeptidase C-terminal domain"/>
    <property type="match status" value="1"/>
</dbReference>
<name>G3AT86_SPAPN</name>
<feature type="active site" description="Proton donor" evidence="15">
    <location>
        <position position="225"/>
    </location>
</feature>
<dbReference type="InterPro" id="IPR016024">
    <property type="entry name" value="ARM-type_fold"/>
</dbReference>
<dbReference type="Gene3D" id="3.30.2010.30">
    <property type="match status" value="1"/>
</dbReference>
<keyword evidence="11 16" id="KW-0862">Zinc</keyword>
<evidence type="ECO:0000256" key="5">
    <source>
        <dbReference type="ARBA" id="ARBA00010136"/>
    </source>
</evidence>
<dbReference type="GO" id="GO:0004177">
    <property type="term" value="F:aminopeptidase activity"/>
    <property type="evidence" value="ECO:0007669"/>
    <property type="project" value="TreeGrafter"/>
</dbReference>
<dbReference type="GO" id="GO:0004301">
    <property type="term" value="F:epoxide hydrolase activity"/>
    <property type="evidence" value="ECO:0007669"/>
    <property type="project" value="UniProtKB-EC"/>
</dbReference>
<evidence type="ECO:0000256" key="1">
    <source>
        <dbReference type="ARBA" id="ARBA00001268"/>
    </source>
</evidence>
<evidence type="ECO:0000256" key="3">
    <source>
        <dbReference type="ARBA" id="ARBA00004123"/>
    </source>
</evidence>
<dbReference type="Pfam" id="PF01433">
    <property type="entry name" value="Peptidase_M1"/>
    <property type="match status" value="1"/>
</dbReference>
<dbReference type="FunFam" id="1.25.40.320:FF:000001">
    <property type="entry name" value="Leukotriene A(4) hydrolase"/>
    <property type="match status" value="1"/>
</dbReference>
<dbReference type="InterPro" id="IPR014782">
    <property type="entry name" value="Peptidase_M1_dom"/>
</dbReference>
<dbReference type="Pfam" id="PF09127">
    <property type="entry name" value="Leuk-A4-hydro_C"/>
    <property type="match status" value="1"/>
</dbReference>
<evidence type="ECO:0000256" key="10">
    <source>
        <dbReference type="ARBA" id="ARBA00022801"/>
    </source>
</evidence>
<dbReference type="FunFam" id="1.10.390.10:FF:000009">
    <property type="entry name" value="Leukotriene A(4) hydrolase"/>
    <property type="match status" value="1"/>
</dbReference>
<dbReference type="GeneID" id="18874448"/>
<organism evidence="19">
    <name type="scientific">Spathaspora passalidarum (strain NRRL Y-27907 / 11-Y1)</name>
    <dbReference type="NCBI Taxonomy" id="619300"/>
    <lineage>
        <taxon>Eukaryota</taxon>
        <taxon>Fungi</taxon>
        <taxon>Dikarya</taxon>
        <taxon>Ascomycota</taxon>
        <taxon>Saccharomycotina</taxon>
        <taxon>Pichiomycetes</taxon>
        <taxon>Debaryomycetaceae</taxon>
        <taxon>Spathaspora</taxon>
    </lineage>
</organism>
<feature type="binding site" evidence="16">
    <location>
        <position position="120"/>
    </location>
    <ligand>
        <name>Zn(2+)</name>
        <dbReference type="ChEBI" id="CHEBI:29105"/>
        <note>catalytic</note>
    </ligand>
</feature>
<keyword evidence="8" id="KW-0645">Protease</keyword>
<dbReference type="HOGENOM" id="CLU_014505_4_1_1"/>
<dbReference type="InterPro" id="IPR038502">
    <property type="entry name" value="M1_LTA-4_hydro/amino_C_sf"/>
</dbReference>
<evidence type="ECO:0000256" key="6">
    <source>
        <dbReference type="ARBA" id="ARBA00013006"/>
    </source>
</evidence>
<feature type="domain" description="Peptidase M1 leukotriene A4 hydrolase/aminopeptidase C-terminal" evidence="17">
    <location>
        <begin position="305"/>
        <end position="458"/>
    </location>
</feature>
<keyword evidence="7" id="KW-0963">Cytoplasm</keyword>
<evidence type="ECO:0000256" key="11">
    <source>
        <dbReference type="ARBA" id="ARBA00022833"/>
    </source>
</evidence>
<dbReference type="OrthoDB" id="79562at2759"/>
<evidence type="ECO:0000256" key="13">
    <source>
        <dbReference type="ARBA" id="ARBA00023242"/>
    </source>
</evidence>
<evidence type="ECO:0000313" key="18">
    <source>
        <dbReference type="EMBL" id="EGW30849.1"/>
    </source>
</evidence>
<dbReference type="FunFam" id="3.30.2010.30:FF:000001">
    <property type="entry name" value="Leukotriene A(4) hydrolase"/>
    <property type="match status" value="1"/>
</dbReference>
<keyword evidence="10" id="KW-0378">Hydrolase</keyword>
<dbReference type="STRING" id="619300.G3AT86"/>
<dbReference type="OMA" id="CTALQFI"/>
<dbReference type="Proteomes" id="UP000000709">
    <property type="component" value="Unassembled WGS sequence"/>
</dbReference>
<dbReference type="AlphaFoldDB" id="G3AT86"/>
<evidence type="ECO:0000256" key="2">
    <source>
        <dbReference type="ARBA" id="ARBA00002142"/>
    </source>
</evidence>
<dbReference type="GO" id="GO:0006508">
    <property type="term" value="P:proteolysis"/>
    <property type="evidence" value="ECO:0007669"/>
    <property type="project" value="UniProtKB-KW"/>
</dbReference>
<evidence type="ECO:0000256" key="14">
    <source>
        <dbReference type="ARBA" id="ARBA00030177"/>
    </source>
</evidence>
<dbReference type="SUPFAM" id="SSF48371">
    <property type="entry name" value="ARM repeat"/>
    <property type="match status" value="1"/>
</dbReference>
<dbReference type="MEROPS" id="M01.034"/>
<keyword evidence="19" id="KW-1185">Reference proteome</keyword>
<dbReference type="Gene3D" id="1.10.390.10">
    <property type="entry name" value="Neutral Protease Domain 2"/>
    <property type="match status" value="1"/>
</dbReference>
<dbReference type="InterPro" id="IPR034015">
    <property type="entry name" value="M1_LTA4H"/>
</dbReference>
<feature type="active site" description="Proton acceptor" evidence="15">
    <location>
        <position position="121"/>
    </location>
</feature>
<sequence>MSGRPVSAKDNLYTFTQPVPIPSYLISIASGDLTSAPIGPRSDVYSEPCNIKQCQWEFEHDMENFIQIAENLIFEYEWLRFDSLILPASFPYGGMEIPNLCQLTPTLICKDRSQVSVVAHELAHSWSGNLVTNCSWEHFWLNEGWTVYLERRILEGIAIAKAREKGYPNPEKYGESIRQFNAIIGWTDLENDLKSMGDNVDKYSTLVQDLKGGEDPDDAFSTVPYEKGFNLLFHIEQKVGGKKVFDAFIPYYFKTFRYKSLDTYQFREVLYNYFSDKTKELDSIDWKAWLYAPGMPPIDPKFDTTIADKCYDLAKKWYSFTQKNELPTSEFSEQDIESFDANQSVVFLDALISYTKIEGFHWKNYKDLLSIMESKYTSYSKTLNAEVLFKWFYLQVSGEVETFKVKLGEWLGTIGRMKYVRPGFMLLNQVDRELAVKYFKQFESRYHPICRAMVKKDLGL</sequence>
<dbReference type="KEGG" id="spaa:SPAPADRAFT_62752"/>
<gene>
    <name evidence="18" type="ORF">SPAPADRAFT_62752</name>
</gene>
<dbReference type="EMBL" id="GL996504">
    <property type="protein sequence ID" value="EGW30849.1"/>
    <property type="molecule type" value="Genomic_DNA"/>
</dbReference>
<dbReference type="EC" id="3.3.2.10" evidence="6"/>
<dbReference type="GO" id="GO:0008270">
    <property type="term" value="F:zinc ion binding"/>
    <property type="evidence" value="ECO:0007669"/>
    <property type="project" value="InterPro"/>
</dbReference>
<dbReference type="GO" id="GO:0008237">
    <property type="term" value="F:metallopeptidase activity"/>
    <property type="evidence" value="ECO:0007669"/>
    <property type="project" value="UniProtKB-KW"/>
</dbReference>
<reference evidence="18 19" key="1">
    <citation type="journal article" date="2011" name="Proc. Natl. Acad. Sci. U.S.A.">
        <title>Comparative genomics of xylose-fermenting fungi for enhanced biofuel production.</title>
        <authorList>
            <person name="Wohlbach D.J."/>
            <person name="Kuo A."/>
            <person name="Sato T.K."/>
            <person name="Potts K.M."/>
            <person name="Salamov A.A."/>
            <person name="LaButti K.M."/>
            <person name="Sun H."/>
            <person name="Clum A."/>
            <person name="Pangilinan J.L."/>
            <person name="Lindquist E.A."/>
            <person name="Lucas S."/>
            <person name="Lapidus A."/>
            <person name="Jin M."/>
            <person name="Gunawan C."/>
            <person name="Balan V."/>
            <person name="Dale B.E."/>
            <person name="Jeffries T.W."/>
            <person name="Zinkel R."/>
            <person name="Barry K.W."/>
            <person name="Grigoriev I.V."/>
            <person name="Gasch A.P."/>
        </authorList>
    </citation>
    <scope>NUCLEOTIDE SEQUENCE [LARGE SCALE GENOMIC DNA]</scope>
    <source>
        <strain evidence="19">NRRL Y-27907 / 11-Y1</strain>
    </source>
</reference>
<dbReference type="InParanoid" id="G3AT86"/>
<evidence type="ECO:0000256" key="9">
    <source>
        <dbReference type="ARBA" id="ARBA00022723"/>
    </source>
</evidence>
<dbReference type="InterPro" id="IPR049980">
    <property type="entry name" value="LTA4H_cat"/>
</dbReference>
<dbReference type="eggNOG" id="KOG1047">
    <property type="taxonomic scope" value="Eukaryota"/>
</dbReference>
<evidence type="ECO:0000256" key="12">
    <source>
        <dbReference type="ARBA" id="ARBA00023049"/>
    </source>
</evidence>
<comment type="catalytic activity">
    <reaction evidence="1">
        <text>an epoxide + H2O = an ethanediol</text>
        <dbReference type="Rhea" id="RHEA:19037"/>
        <dbReference type="ChEBI" id="CHEBI:15377"/>
        <dbReference type="ChEBI" id="CHEBI:32955"/>
        <dbReference type="ChEBI" id="CHEBI:140594"/>
        <dbReference type="EC" id="3.3.2.10"/>
    </reaction>
</comment>
<dbReference type="PANTHER" id="PTHR45726:SF3">
    <property type="entry name" value="LEUKOTRIENE A-4 HYDROLASE"/>
    <property type="match status" value="1"/>
</dbReference>
<keyword evidence="13" id="KW-0539">Nucleus</keyword>
<dbReference type="PANTHER" id="PTHR45726">
    <property type="entry name" value="LEUKOTRIENE A-4 HYDROLASE"/>
    <property type="match status" value="1"/>
</dbReference>
<proteinExistence type="inferred from homology"/>
<feature type="binding site" evidence="16">
    <location>
        <position position="124"/>
    </location>
    <ligand>
        <name>Zn(2+)</name>
        <dbReference type="ChEBI" id="CHEBI:29105"/>
        <note>catalytic</note>
    </ligand>
</feature>
<comment type="subcellular location">
    <subcellularLocation>
        <location evidence="4">Cytoplasm</location>
    </subcellularLocation>
    <subcellularLocation>
        <location evidence="3">Nucleus</location>
    </subcellularLocation>
</comment>
<accession>G3AT86</accession>
<dbReference type="CDD" id="cd09599">
    <property type="entry name" value="M1_LTA4H"/>
    <property type="match status" value="1"/>
</dbReference>
<evidence type="ECO:0000256" key="7">
    <source>
        <dbReference type="ARBA" id="ARBA00022490"/>
    </source>
</evidence>
<comment type="function">
    <text evidence="2">Aminopeptidase that preferentially cleaves di- and tripeptides. Also has low epoxide hydrolase activity (in vitro). Can hydrolyze the epoxide leukotriene LTA(4) but it forms preferentially 5,6-dihydroxy-7,9,11,14-eicosatetraenoic acid rather than the cytokine leukotriene B(4) as the product compared to the homologous mammalian enzyme (in vitro).</text>
</comment>
<dbReference type="RefSeq" id="XP_007376882.1">
    <property type="nucleotide sequence ID" value="XM_007376820.1"/>
</dbReference>
<dbReference type="GO" id="GO:0005634">
    <property type="term" value="C:nucleus"/>
    <property type="evidence" value="ECO:0007669"/>
    <property type="project" value="UniProtKB-SubCell"/>
</dbReference>
<dbReference type="PRINTS" id="PR00756">
    <property type="entry name" value="ALADIPTASE"/>
</dbReference>
<keyword evidence="12" id="KW-0482">Metalloprotease</keyword>
<evidence type="ECO:0000256" key="16">
    <source>
        <dbReference type="PIRSR" id="PIRSR634015-3"/>
    </source>
</evidence>
<evidence type="ECO:0000259" key="17">
    <source>
        <dbReference type="SMART" id="SM01263"/>
    </source>
</evidence>
<evidence type="ECO:0000313" key="19">
    <source>
        <dbReference type="Proteomes" id="UP000000709"/>
    </source>
</evidence>
<evidence type="ECO:0000256" key="8">
    <source>
        <dbReference type="ARBA" id="ARBA00022670"/>
    </source>
</evidence>
<dbReference type="SUPFAM" id="SSF55486">
    <property type="entry name" value="Metalloproteases ('zincins'), catalytic domain"/>
    <property type="match status" value="1"/>
</dbReference>
<evidence type="ECO:0000256" key="15">
    <source>
        <dbReference type="PIRSR" id="PIRSR634015-1"/>
    </source>
</evidence>
<dbReference type="SMART" id="SM01263">
    <property type="entry name" value="Leuk-A4-hydro_C"/>
    <property type="match status" value="1"/>
</dbReference>